<organism evidence="1 2">
    <name type="scientific">Xaviernesmea rhizosphaerae</name>
    <dbReference type="NCBI Taxonomy" id="1672749"/>
    <lineage>
        <taxon>Bacteria</taxon>
        <taxon>Pseudomonadati</taxon>
        <taxon>Pseudomonadota</taxon>
        <taxon>Alphaproteobacteria</taxon>
        <taxon>Hyphomicrobiales</taxon>
        <taxon>Rhizobiaceae</taxon>
        <taxon>Rhizobium/Agrobacterium group</taxon>
        <taxon>Xaviernesmea</taxon>
    </lineage>
</organism>
<dbReference type="EMBL" id="MSPX01000001">
    <property type="protein sequence ID" value="OQP88174.1"/>
    <property type="molecule type" value="Genomic_DNA"/>
</dbReference>
<protein>
    <recommendedName>
        <fullName evidence="3">Transposase</fullName>
    </recommendedName>
</protein>
<gene>
    <name evidence="1" type="ORF">BTR14_01580</name>
</gene>
<comment type="caution">
    <text evidence="1">The sequence shown here is derived from an EMBL/GenBank/DDBJ whole genome shotgun (WGS) entry which is preliminary data.</text>
</comment>
<evidence type="ECO:0000313" key="1">
    <source>
        <dbReference type="EMBL" id="OQP88174.1"/>
    </source>
</evidence>
<sequence>MTLLRRRNPKREELAIDEGRSFGSALDEVGWQPQPKIGRLTHRVDKTPLQTRAALERATEDIAAEGLLGGPSRVSTELEVMDEASDIFRAAHCDRSAKGG</sequence>
<keyword evidence="2" id="KW-1185">Reference proteome</keyword>
<accession>A0ABX3PJQ8</accession>
<proteinExistence type="predicted"/>
<evidence type="ECO:0008006" key="3">
    <source>
        <dbReference type="Google" id="ProtNLM"/>
    </source>
</evidence>
<evidence type="ECO:0000313" key="2">
    <source>
        <dbReference type="Proteomes" id="UP000192652"/>
    </source>
</evidence>
<dbReference type="Proteomes" id="UP000192652">
    <property type="component" value="Unassembled WGS sequence"/>
</dbReference>
<name>A0ABX3PJQ8_9HYPH</name>
<reference evidence="1 2" key="1">
    <citation type="journal article" date="2017" name="Antonie Van Leeuwenhoek">
        <title>Rhizobium rhizosphaerae sp. nov., a novel species isolated from rice rhizosphere.</title>
        <authorList>
            <person name="Zhao J.J."/>
            <person name="Zhang J."/>
            <person name="Zhang R.J."/>
            <person name="Zhang C.W."/>
            <person name="Yin H.Q."/>
            <person name="Zhang X.X."/>
        </authorList>
    </citation>
    <scope>NUCLEOTIDE SEQUENCE [LARGE SCALE GENOMIC DNA]</scope>
    <source>
        <strain evidence="1 2">RD15</strain>
    </source>
</reference>